<dbReference type="InterPro" id="IPR049046">
    <property type="entry name" value="Beta-AFase-like_GH127_middle"/>
</dbReference>
<accession>A0A3D9V3B3</accession>
<dbReference type="Pfam" id="PF07944">
    <property type="entry name" value="Beta-AFase-like_GH127_cat"/>
    <property type="match status" value="1"/>
</dbReference>
<dbReference type="Pfam" id="PF20737">
    <property type="entry name" value="Glyco_hydro127C"/>
    <property type="match status" value="1"/>
</dbReference>
<gene>
    <name evidence="4" type="ORF">DFJ64_1373</name>
</gene>
<comment type="caution">
    <text evidence="4">The sequence shown here is derived from an EMBL/GenBank/DDBJ whole genome shotgun (WGS) entry which is preliminary data.</text>
</comment>
<dbReference type="Proteomes" id="UP000256485">
    <property type="component" value="Unassembled WGS sequence"/>
</dbReference>
<proteinExistence type="predicted"/>
<name>A0A3D9V3B3_THECX</name>
<evidence type="ECO:0000313" key="4">
    <source>
        <dbReference type="EMBL" id="REF35979.1"/>
    </source>
</evidence>
<dbReference type="InterPro" id="IPR012878">
    <property type="entry name" value="Beta-AFase-like_GH127_cat"/>
</dbReference>
<evidence type="ECO:0000313" key="5">
    <source>
        <dbReference type="Proteomes" id="UP000256485"/>
    </source>
</evidence>
<evidence type="ECO:0008006" key="6">
    <source>
        <dbReference type="Google" id="ProtNLM"/>
    </source>
</evidence>
<dbReference type="OrthoDB" id="9757939at2"/>
<protein>
    <recommendedName>
        <fullName evidence="6">Glycoside hydrolase family 127 protein</fullName>
    </recommendedName>
</protein>
<reference evidence="4 5" key="1">
    <citation type="submission" date="2018-08" db="EMBL/GenBank/DDBJ databases">
        <title>Sequencing the genomes of 1000 actinobacteria strains.</title>
        <authorList>
            <person name="Klenk H.-P."/>
        </authorList>
    </citation>
    <scope>NUCLEOTIDE SEQUENCE [LARGE SCALE GENOMIC DNA]</scope>
    <source>
        <strain evidence="4 5">DSM 22891</strain>
    </source>
</reference>
<dbReference type="AlphaFoldDB" id="A0A3D9V3B3"/>
<dbReference type="EMBL" id="QTUC01000001">
    <property type="protein sequence ID" value="REF35979.1"/>
    <property type="molecule type" value="Genomic_DNA"/>
</dbReference>
<dbReference type="PANTHER" id="PTHR43465:SF2">
    <property type="entry name" value="DUF1680 DOMAIN PROTEIN (AFU_ORTHOLOGUE AFUA_1G08910)"/>
    <property type="match status" value="1"/>
</dbReference>
<keyword evidence="5" id="KW-1185">Reference proteome</keyword>
<dbReference type="RefSeq" id="WP_115849673.1">
    <property type="nucleotide sequence ID" value="NZ_QTUC01000001.1"/>
</dbReference>
<evidence type="ECO:0000259" key="3">
    <source>
        <dbReference type="Pfam" id="PF20737"/>
    </source>
</evidence>
<evidence type="ECO:0000259" key="1">
    <source>
        <dbReference type="Pfam" id="PF07944"/>
    </source>
</evidence>
<dbReference type="GO" id="GO:0005975">
    <property type="term" value="P:carbohydrate metabolic process"/>
    <property type="evidence" value="ECO:0007669"/>
    <property type="project" value="InterPro"/>
</dbReference>
<dbReference type="SUPFAM" id="SSF48208">
    <property type="entry name" value="Six-hairpin glycosidases"/>
    <property type="match status" value="1"/>
</dbReference>
<dbReference type="InterPro" id="IPR049049">
    <property type="entry name" value="Beta-AFase-like_GH127_C"/>
</dbReference>
<dbReference type="PANTHER" id="PTHR43465">
    <property type="entry name" value="DUF1680 DOMAIN PROTEIN (AFU_ORTHOLOGUE AFUA_1G08910)"/>
    <property type="match status" value="1"/>
</dbReference>
<dbReference type="InterPro" id="IPR008928">
    <property type="entry name" value="6-hairpin_glycosidase_sf"/>
</dbReference>
<organism evidence="4 5">
    <name type="scientific">Thermasporomyces composti</name>
    <dbReference type="NCBI Taxonomy" id="696763"/>
    <lineage>
        <taxon>Bacteria</taxon>
        <taxon>Bacillati</taxon>
        <taxon>Actinomycetota</taxon>
        <taxon>Actinomycetes</taxon>
        <taxon>Propionibacteriales</taxon>
        <taxon>Nocardioidaceae</taxon>
        <taxon>Thermasporomyces</taxon>
    </lineage>
</organism>
<dbReference type="InterPro" id="IPR049174">
    <property type="entry name" value="Beta-AFase-like"/>
</dbReference>
<evidence type="ECO:0000259" key="2">
    <source>
        <dbReference type="Pfam" id="PF20736"/>
    </source>
</evidence>
<dbReference type="Pfam" id="PF20736">
    <property type="entry name" value="Glyco_hydro127M"/>
    <property type="match status" value="1"/>
</dbReference>
<sequence>MASTSTVRGPAVPTATSRAVHRPLGIEDVVLTGGPFGRWQAINREVSIPLGLRQLEKAGNLDNLRLTAGQADVEFRGPRFSDSDVYKQLEAVAWELGRAPSKELATFVDEVGALLLAAQREDGYLNSYYQVVAPDRQYAELAHSHEMYCAGHLFQAAVALARVGHGEAVQRVARRFADHLVQVFLEGGNPGIDGHPEVETALVELYRVTGERSYLALAEKLVNERGKGTITGGGRGTHYLQDHLPVREADTHVGHAVRALYLEAGIVDVYLETGDESLLECSIRRWEDMVATKTYLTGAVGSRHSLESFGDRYELPPDRAYAETCASIASIHWNWRLLLATGHGRYADLIERTLYNAFAASTSQDGTRFFYVNPLQRRHDHLEGDDPGRRHEWFSCACCPPNIMRLVASLGHYVATVRPERDELFLHQFIPGRIRADLSTGEIRLAVSTDYPWAGTVTVTVDAAPDGEWTLALRAPGWSPTIGLAVDGSPMEAAPDDQGYLRLRRRWTPGERVTVELDMTPRLVYPHQRIDAVRGAVAVERGPLVYCFEQVDQAPGVDVEDLALADGDTRLVTEEAELPGVGRTVVVRADAYTVAQPRNGFPYSTTPPEALAHATPTTAVAVPYFQWDNRDGGPMRVWLPRHRRST</sequence>
<feature type="domain" description="Non-reducing end beta-L-arabinofuranosidase-like GH127 middle" evidence="2">
    <location>
        <begin position="424"/>
        <end position="519"/>
    </location>
</feature>
<feature type="domain" description="Non-reducing end beta-L-arabinofuranosidase-like GH127 C-terminal" evidence="3">
    <location>
        <begin position="521"/>
        <end position="640"/>
    </location>
</feature>
<feature type="domain" description="Non-reducing end beta-L-arabinofuranosidase-like GH127 catalytic" evidence="1">
    <location>
        <begin position="28"/>
        <end position="411"/>
    </location>
</feature>